<dbReference type="Gene3D" id="3.10.180.10">
    <property type="entry name" value="2,3-Dihydroxybiphenyl 1,2-Dioxygenase, domain 1"/>
    <property type="match status" value="1"/>
</dbReference>
<dbReference type="InterPro" id="IPR029068">
    <property type="entry name" value="Glyas_Bleomycin-R_OHBP_Dase"/>
</dbReference>
<proteinExistence type="predicted"/>
<name>A0A7S3Y0F8_HETAK</name>
<keyword evidence="1" id="KW-0732">Signal</keyword>
<protein>
    <recommendedName>
        <fullName evidence="3">VOC domain-containing protein</fullName>
    </recommendedName>
</protein>
<evidence type="ECO:0000313" key="2">
    <source>
        <dbReference type="EMBL" id="CAE0637554.1"/>
    </source>
</evidence>
<dbReference type="PANTHER" id="PTHR40280:SF1">
    <property type="entry name" value="VOC DOMAIN-CONTAINING PROTEIN"/>
    <property type="match status" value="1"/>
</dbReference>
<evidence type="ECO:0000256" key="1">
    <source>
        <dbReference type="SAM" id="SignalP"/>
    </source>
</evidence>
<feature type="chain" id="PRO_5031235809" description="VOC domain-containing protein" evidence="1">
    <location>
        <begin position="37"/>
        <end position="385"/>
    </location>
</feature>
<evidence type="ECO:0008006" key="3">
    <source>
        <dbReference type="Google" id="ProtNLM"/>
    </source>
</evidence>
<dbReference type="EMBL" id="HBIU01035491">
    <property type="protein sequence ID" value="CAE0637554.1"/>
    <property type="molecule type" value="Transcribed_RNA"/>
</dbReference>
<reference evidence="2" key="1">
    <citation type="submission" date="2021-01" db="EMBL/GenBank/DDBJ databases">
        <authorList>
            <person name="Corre E."/>
            <person name="Pelletier E."/>
            <person name="Niang G."/>
            <person name="Scheremetjew M."/>
            <person name="Finn R."/>
            <person name="Kale V."/>
            <person name="Holt S."/>
            <person name="Cochrane G."/>
            <person name="Meng A."/>
            <person name="Brown T."/>
            <person name="Cohen L."/>
        </authorList>
    </citation>
    <scope>NUCLEOTIDE SEQUENCE</scope>
    <source>
        <strain evidence="2">CCMP3107</strain>
    </source>
</reference>
<dbReference type="AlphaFoldDB" id="A0A7S3Y0F8"/>
<sequence length="385" mass="40978">MVRRYGSRRRTTRLLRGHGMVLALVVLAALNQKTLSFSTPVSAVEGSRHGNVLILDHLNINHEKGRHDLLKSFYFDFLGCAIDPRKEENLAKGSKTLWANIGSQQFHLPEGKPAAQVFDGVVTLAYPSVAAVARRYEADAALQRALAGTRFSLAAVMPSGGGTEEEEEEGEPAALEVTDPWGTAFRLVADPGRALADPRGRQPGPAGAGHALADLTVHAPAEANFAGIARFYDQVLGAPTLRLGAGGCMVAVGPRQTLTFRAKPGGGAVAHEDLRQEEGGGGGGVSNLGAHVSLYVADLPGAYRRAAALGATYVNPRFKRRAYTLDEAIDQCMFRCLEIIDPEDPGAGPILKLEHEVRAVVQRDGSKYKSCPFDEVPAACRAAAP</sequence>
<dbReference type="PANTHER" id="PTHR40280">
    <property type="entry name" value="BLR6907 PROTEIN"/>
    <property type="match status" value="1"/>
</dbReference>
<gene>
    <name evidence="2" type="ORF">HAKA00212_LOCUS16331</name>
</gene>
<accession>A0A7S3Y0F8</accession>
<organism evidence="2">
    <name type="scientific">Heterosigma akashiwo</name>
    <name type="common">Chromophytic alga</name>
    <name type="synonym">Heterosigma carterae</name>
    <dbReference type="NCBI Taxonomy" id="2829"/>
    <lineage>
        <taxon>Eukaryota</taxon>
        <taxon>Sar</taxon>
        <taxon>Stramenopiles</taxon>
        <taxon>Ochrophyta</taxon>
        <taxon>Raphidophyceae</taxon>
        <taxon>Chattonellales</taxon>
        <taxon>Chattonellaceae</taxon>
        <taxon>Heterosigma</taxon>
    </lineage>
</organism>
<dbReference type="SUPFAM" id="SSF54593">
    <property type="entry name" value="Glyoxalase/Bleomycin resistance protein/Dihydroxybiphenyl dioxygenase"/>
    <property type="match status" value="1"/>
</dbReference>
<feature type="signal peptide" evidence="1">
    <location>
        <begin position="1"/>
        <end position="36"/>
    </location>
</feature>